<reference evidence="8" key="1">
    <citation type="submission" date="2020-12" db="EMBL/GenBank/DDBJ databases">
        <authorList>
            <person name="Iha C."/>
        </authorList>
    </citation>
    <scope>NUCLEOTIDE SEQUENCE</scope>
</reference>
<dbReference type="PANTHER" id="PTHR23236:SF25">
    <property type="entry name" value="RNA-BINDING PROTEIN 34"/>
    <property type="match status" value="1"/>
</dbReference>
<evidence type="ECO:0000256" key="5">
    <source>
        <dbReference type="PROSITE-ProRule" id="PRU00176"/>
    </source>
</evidence>
<sequence>GGAYEMSVFDGVFGPGGAQPHSSLFGADSQFRSEGQAACAPGAAAREEAAPHRAESTRSRVKRKKAGAGAGEHAAPEAHGEAARDSGGGSRDAMGAEGPAGPDAKRARKRAERMATPAEWFSSGEDEEGEAGGERPRPRRKKRKLDSKDAAELKTTIFVGNLPATVEKRQLEQIFQRYGAIESVRIRSIPVREGTKMPKRAAAHKGEVNKGGTCNAYVVFAKKKSAKQAQGMNMTMFEGRHLRVDRAAQRAGMIAEGSTIVADSIYDSRKSVFVGNLDYSVEDEDLIRLFDDGGAAPLCAGMVEAVRVVRDVRTRQGKGIAFVKFRTREAVAAAMRLDGHKFKNREIRIKAVDKPKSKKGSAKGQLPSGGEHSLSWQGVRTKGPGKSVRSTPGMHKERRATKKGPRREPASGGKHSSGGVGEIREVVQAEAGPGEACGVAGAGGVGEEGVAAVEAAAFRVVWRCGFDA</sequence>
<evidence type="ECO:0000256" key="1">
    <source>
        <dbReference type="ARBA" id="ARBA00004604"/>
    </source>
</evidence>
<evidence type="ECO:0000256" key="4">
    <source>
        <dbReference type="ARBA" id="ARBA00023242"/>
    </source>
</evidence>
<feature type="region of interest" description="Disordered" evidence="6">
    <location>
        <begin position="348"/>
        <end position="422"/>
    </location>
</feature>
<evidence type="ECO:0000256" key="3">
    <source>
        <dbReference type="ARBA" id="ARBA00022884"/>
    </source>
</evidence>
<feature type="domain" description="RRM" evidence="7">
    <location>
        <begin position="270"/>
        <end position="354"/>
    </location>
</feature>
<dbReference type="SMART" id="SM00360">
    <property type="entry name" value="RRM"/>
    <property type="match status" value="2"/>
</dbReference>
<proteinExistence type="inferred from homology"/>
<comment type="caution">
    <text evidence="8">The sequence shown here is derived from an EMBL/GenBank/DDBJ whole genome shotgun (WGS) entry which is preliminary data.</text>
</comment>
<dbReference type="InterPro" id="IPR000504">
    <property type="entry name" value="RRM_dom"/>
</dbReference>
<comment type="similarity">
    <text evidence="2">Belongs to the RRM RBM34 family.</text>
</comment>
<dbReference type="GO" id="GO:0003723">
    <property type="term" value="F:RNA binding"/>
    <property type="evidence" value="ECO:0007669"/>
    <property type="project" value="UniProtKB-UniRule"/>
</dbReference>
<gene>
    <name evidence="8" type="ORF">OSTQU699_LOCUS7292</name>
</gene>
<evidence type="ECO:0000313" key="8">
    <source>
        <dbReference type="EMBL" id="CAD7701937.1"/>
    </source>
</evidence>
<dbReference type="EMBL" id="CAJHUC010001662">
    <property type="protein sequence ID" value="CAD7701937.1"/>
    <property type="molecule type" value="Genomic_DNA"/>
</dbReference>
<keyword evidence="4" id="KW-0539">Nucleus</keyword>
<evidence type="ECO:0000259" key="7">
    <source>
        <dbReference type="PROSITE" id="PS50102"/>
    </source>
</evidence>
<dbReference type="Pfam" id="PF00076">
    <property type="entry name" value="RRM_1"/>
    <property type="match status" value="2"/>
</dbReference>
<evidence type="ECO:0000313" key="9">
    <source>
        <dbReference type="Proteomes" id="UP000708148"/>
    </source>
</evidence>
<comment type="subcellular location">
    <subcellularLocation>
        <location evidence="1">Nucleus</location>
        <location evidence="1">Nucleolus</location>
    </subcellularLocation>
</comment>
<feature type="compositionally biased region" description="Basic and acidic residues" evidence="6">
    <location>
        <begin position="74"/>
        <end position="84"/>
    </location>
</feature>
<evidence type="ECO:0000256" key="6">
    <source>
        <dbReference type="SAM" id="MobiDB-lite"/>
    </source>
</evidence>
<feature type="non-terminal residue" evidence="8">
    <location>
        <position position="1"/>
    </location>
</feature>
<dbReference type="OrthoDB" id="442677at2759"/>
<feature type="compositionally biased region" description="Basic and acidic residues" evidence="6">
    <location>
        <begin position="45"/>
        <end position="58"/>
    </location>
</feature>
<protein>
    <recommendedName>
        <fullName evidence="7">RRM domain-containing protein</fullName>
    </recommendedName>
</protein>
<dbReference type="SUPFAM" id="SSF54928">
    <property type="entry name" value="RNA-binding domain, RBD"/>
    <property type="match status" value="2"/>
</dbReference>
<evidence type="ECO:0000256" key="2">
    <source>
        <dbReference type="ARBA" id="ARBA00007077"/>
    </source>
</evidence>
<dbReference type="InterPro" id="IPR012677">
    <property type="entry name" value="Nucleotide-bd_a/b_plait_sf"/>
</dbReference>
<dbReference type="GO" id="GO:0005730">
    <property type="term" value="C:nucleolus"/>
    <property type="evidence" value="ECO:0007669"/>
    <property type="project" value="UniProtKB-SubCell"/>
</dbReference>
<feature type="compositionally biased region" description="Low complexity" evidence="6">
    <location>
        <begin position="34"/>
        <end position="44"/>
    </location>
</feature>
<accession>A0A8S1JE00</accession>
<feature type="compositionally biased region" description="Basic residues" evidence="6">
    <location>
        <begin position="396"/>
        <end position="405"/>
    </location>
</feature>
<feature type="domain" description="RRM" evidence="7">
    <location>
        <begin position="155"/>
        <end position="249"/>
    </location>
</feature>
<organism evidence="8 9">
    <name type="scientific">Ostreobium quekettii</name>
    <dbReference type="NCBI Taxonomy" id="121088"/>
    <lineage>
        <taxon>Eukaryota</taxon>
        <taxon>Viridiplantae</taxon>
        <taxon>Chlorophyta</taxon>
        <taxon>core chlorophytes</taxon>
        <taxon>Ulvophyceae</taxon>
        <taxon>TCBD clade</taxon>
        <taxon>Bryopsidales</taxon>
        <taxon>Ostreobineae</taxon>
        <taxon>Ostreobiaceae</taxon>
        <taxon>Ostreobium</taxon>
    </lineage>
</organism>
<dbReference type="PROSITE" id="PS50102">
    <property type="entry name" value="RRM"/>
    <property type="match status" value="2"/>
</dbReference>
<keyword evidence="3 5" id="KW-0694">RNA-binding</keyword>
<dbReference type="Proteomes" id="UP000708148">
    <property type="component" value="Unassembled WGS sequence"/>
</dbReference>
<dbReference type="InterPro" id="IPR035979">
    <property type="entry name" value="RBD_domain_sf"/>
</dbReference>
<name>A0A8S1JE00_9CHLO</name>
<dbReference type="CDD" id="cd12394">
    <property type="entry name" value="RRM1_RBM34"/>
    <property type="match status" value="1"/>
</dbReference>
<feature type="region of interest" description="Disordered" evidence="6">
    <location>
        <begin position="1"/>
        <end position="148"/>
    </location>
</feature>
<dbReference type="AlphaFoldDB" id="A0A8S1JE00"/>
<dbReference type="Gene3D" id="3.30.70.330">
    <property type="match status" value="2"/>
</dbReference>
<keyword evidence="9" id="KW-1185">Reference proteome</keyword>
<dbReference type="PANTHER" id="PTHR23236">
    <property type="entry name" value="EUKARYOTIC TRANSLATION INITIATION FACTOR 4B/4H"/>
    <property type="match status" value="1"/>
</dbReference>